<dbReference type="Proteomes" id="UP000192532">
    <property type="component" value="Unassembled WGS sequence"/>
</dbReference>
<organism evidence="2 3">
    <name type="scientific">Streptococcus oralis subsp. tigurinus</name>
    <dbReference type="NCBI Taxonomy" id="1077464"/>
    <lineage>
        <taxon>Bacteria</taxon>
        <taxon>Bacillati</taxon>
        <taxon>Bacillota</taxon>
        <taxon>Bacilli</taxon>
        <taxon>Lactobacillales</taxon>
        <taxon>Streptococcaceae</taxon>
        <taxon>Streptococcus</taxon>
    </lineage>
</organism>
<dbReference type="RefSeq" id="WP_084868651.1">
    <property type="nucleotide sequence ID" value="NZ_LNVH01000006.1"/>
</dbReference>
<reference evidence="2 3" key="1">
    <citation type="journal article" date="2016" name="PLoS ONE">
        <title>Comparative Genomics Analysis of Streptococcus tigurinus Strains Identifies Genetic Elements Specifically and Uniquely Present in Highly Virulent Strains.</title>
        <authorList>
            <person name="Diene S.M."/>
            <person name="Francois P."/>
            <person name="Zbinden A."/>
            <person name="Entenza J.M."/>
            <person name="Resch G."/>
        </authorList>
    </citation>
    <scope>NUCLEOTIDE SEQUENCE [LARGE SCALE GENOMIC DNA]</scope>
    <source>
        <strain evidence="2 3">859</strain>
    </source>
</reference>
<sequence>MEQYVTEALVKAGVELTTLVVKGTTTLVNSKVQSLREERNADKLRNTYDEIINELLLEREQALRIAQAYKEEYDRVNIGDDDIEYLHNTLKQVIKLLSSFTIMDENKRSNMNQLVALLNKDTLKTMQLLGFNYKEAIGEPLTEVCSNAIRDKLGGVKNRQNKKTSR</sequence>
<name>A0A1X0WYR4_STROR</name>
<accession>A0A1X0WYR4</accession>
<evidence type="ECO:0000313" key="3">
    <source>
        <dbReference type="Proteomes" id="UP000192532"/>
    </source>
</evidence>
<dbReference type="EMBL" id="LNVH01000006">
    <property type="protein sequence ID" value="ORJ31839.1"/>
    <property type="molecule type" value="Genomic_DNA"/>
</dbReference>
<proteinExistence type="predicted"/>
<protein>
    <submittedName>
        <fullName evidence="2">Uncharacterized protein</fullName>
    </submittedName>
</protein>
<keyword evidence="1" id="KW-0175">Coiled coil</keyword>
<evidence type="ECO:0000313" key="2">
    <source>
        <dbReference type="EMBL" id="ORJ31839.1"/>
    </source>
</evidence>
<gene>
    <name evidence="2" type="ORF">ATE37_08790</name>
</gene>
<evidence type="ECO:0000256" key="1">
    <source>
        <dbReference type="SAM" id="Coils"/>
    </source>
</evidence>
<comment type="caution">
    <text evidence="2">The sequence shown here is derived from an EMBL/GenBank/DDBJ whole genome shotgun (WGS) entry which is preliminary data.</text>
</comment>
<feature type="coiled-coil region" evidence="1">
    <location>
        <begin position="34"/>
        <end position="72"/>
    </location>
</feature>
<dbReference type="AlphaFoldDB" id="A0A1X0WYR4"/>